<dbReference type="AlphaFoldDB" id="G7MKR2"/>
<dbReference type="EMBL" id="CM001254">
    <property type="protein sequence ID" value="EHH16182.1"/>
    <property type="molecule type" value="Genomic_DNA"/>
</dbReference>
<proteinExistence type="predicted"/>
<feature type="non-terminal residue" evidence="1">
    <location>
        <position position="1"/>
    </location>
</feature>
<organism evidence="1">
    <name type="scientific">Macaca mulatta</name>
    <name type="common">Rhesus macaque</name>
    <dbReference type="NCBI Taxonomy" id="9544"/>
    <lineage>
        <taxon>Eukaryota</taxon>
        <taxon>Metazoa</taxon>
        <taxon>Chordata</taxon>
        <taxon>Craniata</taxon>
        <taxon>Vertebrata</taxon>
        <taxon>Euteleostomi</taxon>
        <taxon>Mammalia</taxon>
        <taxon>Eutheria</taxon>
        <taxon>Euarchontoglires</taxon>
        <taxon>Primates</taxon>
        <taxon>Haplorrhini</taxon>
        <taxon>Catarrhini</taxon>
        <taxon>Cercopithecidae</taxon>
        <taxon>Cercopithecinae</taxon>
        <taxon>Macaca</taxon>
    </lineage>
</organism>
<name>G7MKR2_MACMU</name>
<feature type="non-terminal residue" evidence="1">
    <location>
        <position position="31"/>
    </location>
</feature>
<dbReference type="Proteomes" id="UP000013456">
    <property type="component" value="Chromosome 2"/>
</dbReference>
<gene>
    <name evidence="1" type="ORF">EGK_11427</name>
</gene>
<reference evidence="1" key="1">
    <citation type="journal article" date="2011" name="Nat. Biotechnol.">
        <title>Genome sequencing and comparison of two nonhuman primate animal models, the cynomolgus and Chinese rhesus macaques.</title>
        <authorList>
            <person name="Yan G."/>
            <person name="Zhang G."/>
            <person name="Fang X."/>
            <person name="Zhang Y."/>
            <person name="Li C."/>
            <person name="Ling F."/>
            <person name="Cooper D.N."/>
            <person name="Li Q."/>
            <person name="Li Y."/>
            <person name="van Gool A.J."/>
            <person name="Du H."/>
            <person name="Chen J."/>
            <person name="Chen R."/>
            <person name="Zhang P."/>
            <person name="Huang Z."/>
            <person name="Thompson J.R."/>
            <person name="Meng Y."/>
            <person name="Bai Y."/>
            <person name="Wang J."/>
            <person name="Zhuo M."/>
            <person name="Wang T."/>
            <person name="Huang Y."/>
            <person name="Wei L."/>
            <person name="Li J."/>
            <person name="Wang Z."/>
            <person name="Hu H."/>
            <person name="Yang P."/>
            <person name="Le L."/>
            <person name="Stenson P.D."/>
            <person name="Li B."/>
            <person name="Liu X."/>
            <person name="Ball E.V."/>
            <person name="An N."/>
            <person name="Huang Q."/>
            <person name="Zhang Y."/>
            <person name="Fan W."/>
            <person name="Zhang X."/>
            <person name="Li Y."/>
            <person name="Wang W."/>
            <person name="Katze M.G."/>
            <person name="Su B."/>
            <person name="Nielsen R."/>
            <person name="Yang H."/>
            <person name="Wang J."/>
            <person name="Wang X."/>
            <person name="Wang J."/>
        </authorList>
    </citation>
    <scope>NUCLEOTIDE SEQUENCE [LARGE SCALE GENOMIC DNA]</scope>
    <source>
        <strain evidence="1">CR-5</strain>
    </source>
</reference>
<accession>G7MKR2</accession>
<sequence length="31" mass="3170">LGIDCKSLDNKAVFSLSLKIKLGPGAVAHAC</sequence>
<evidence type="ECO:0000313" key="1">
    <source>
        <dbReference type="EMBL" id="EHH16182.1"/>
    </source>
</evidence>
<protein>
    <submittedName>
        <fullName evidence="1">Uncharacterized protein</fullName>
    </submittedName>
</protein>